<protein>
    <submittedName>
        <fullName evidence="1">Uncharacterized protein</fullName>
    </submittedName>
</protein>
<comment type="caution">
    <text evidence="1">The sequence shown here is derived from an EMBL/GenBank/DDBJ whole genome shotgun (WGS) entry which is preliminary data.</text>
</comment>
<proteinExistence type="predicted"/>
<sequence length="41" mass="4855">MIFNNKNEIEKFKKEIVIIKEQNLALSDDMPATSVRFNKQE</sequence>
<evidence type="ECO:0000313" key="1">
    <source>
        <dbReference type="EMBL" id="GLX81445.1"/>
    </source>
</evidence>
<reference evidence="1 2" key="1">
    <citation type="submission" date="2023-03" db="EMBL/GenBank/DDBJ databases">
        <title>Draft genome sequence of Thalassotalea eurytherma JCM 18482T.</title>
        <authorList>
            <person name="Sawabe T."/>
        </authorList>
    </citation>
    <scope>NUCLEOTIDE SEQUENCE [LARGE SCALE GENOMIC DNA]</scope>
    <source>
        <strain evidence="1 2">JCM 18482</strain>
    </source>
</reference>
<dbReference type="EMBL" id="BSSU01000004">
    <property type="protein sequence ID" value="GLX81445.1"/>
    <property type="molecule type" value="Genomic_DNA"/>
</dbReference>
<evidence type="ECO:0000313" key="2">
    <source>
        <dbReference type="Proteomes" id="UP001157133"/>
    </source>
</evidence>
<keyword evidence="2" id="KW-1185">Reference proteome</keyword>
<accession>A0ABQ6H3W4</accession>
<dbReference type="Proteomes" id="UP001157133">
    <property type="component" value="Unassembled WGS sequence"/>
</dbReference>
<organism evidence="1 2">
    <name type="scientific">Thalassotalea eurytherma</name>
    <dbReference type="NCBI Taxonomy" id="1144278"/>
    <lineage>
        <taxon>Bacteria</taxon>
        <taxon>Pseudomonadati</taxon>
        <taxon>Pseudomonadota</taxon>
        <taxon>Gammaproteobacteria</taxon>
        <taxon>Alteromonadales</taxon>
        <taxon>Colwelliaceae</taxon>
        <taxon>Thalassotalea</taxon>
    </lineage>
</organism>
<name>A0ABQ6H3W4_9GAMM</name>
<gene>
    <name evidence="1" type="ORF">theurythT_08970</name>
</gene>